<comment type="caution">
    <text evidence="2">The sequence shown here is derived from an EMBL/GenBank/DDBJ whole genome shotgun (WGS) entry which is preliminary data.</text>
</comment>
<dbReference type="NCBIfam" id="TIGR00750">
    <property type="entry name" value="lao"/>
    <property type="match status" value="1"/>
</dbReference>
<dbReference type="Gene3D" id="1.10.287.130">
    <property type="match status" value="1"/>
</dbReference>
<reference evidence="2" key="1">
    <citation type="submission" date="2020-06" db="EMBL/GenBank/DDBJ databases">
        <authorList>
            <consortium name="Plant Systems Biology data submission"/>
        </authorList>
    </citation>
    <scope>NUCLEOTIDE SEQUENCE</scope>
    <source>
        <strain evidence="2">D6</strain>
    </source>
</reference>
<dbReference type="CDD" id="cd03114">
    <property type="entry name" value="MMAA-like"/>
    <property type="match status" value="1"/>
</dbReference>
<dbReference type="Pfam" id="PF03308">
    <property type="entry name" value="MeaB"/>
    <property type="match status" value="1"/>
</dbReference>
<dbReference type="SUPFAM" id="SSF52540">
    <property type="entry name" value="P-loop containing nucleoside triphosphate hydrolases"/>
    <property type="match status" value="1"/>
</dbReference>
<dbReference type="PANTHER" id="PTHR23408">
    <property type="entry name" value="METHYLMALONYL-COA MUTASE"/>
    <property type="match status" value="1"/>
</dbReference>
<evidence type="ECO:0000313" key="2">
    <source>
        <dbReference type="EMBL" id="CAB9501229.1"/>
    </source>
</evidence>
<dbReference type="GO" id="GO:0003924">
    <property type="term" value="F:GTPase activity"/>
    <property type="evidence" value="ECO:0007669"/>
    <property type="project" value="InterPro"/>
</dbReference>
<evidence type="ECO:0000313" key="3">
    <source>
        <dbReference type="Proteomes" id="UP001153069"/>
    </source>
</evidence>
<evidence type="ECO:0000256" key="1">
    <source>
        <dbReference type="ARBA" id="ARBA00009625"/>
    </source>
</evidence>
<protein>
    <submittedName>
        <fullName evidence="2">Aciduria type A homolog, mitochondrial</fullName>
    </submittedName>
</protein>
<dbReference type="InterPro" id="IPR027417">
    <property type="entry name" value="P-loop_NTPase"/>
</dbReference>
<proteinExistence type="inferred from homology"/>
<dbReference type="NCBIfam" id="NF006958">
    <property type="entry name" value="PRK09435.1"/>
    <property type="match status" value="1"/>
</dbReference>
<keyword evidence="3" id="KW-1185">Reference proteome</keyword>
<dbReference type="Proteomes" id="UP001153069">
    <property type="component" value="Unassembled WGS sequence"/>
</dbReference>
<dbReference type="GO" id="GO:0005737">
    <property type="term" value="C:cytoplasm"/>
    <property type="evidence" value="ECO:0007669"/>
    <property type="project" value="TreeGrafter"/>
</dbReference>
<dbReference type="EMBL" id="CAICTM010000102">
    <property type="protein sequence ID" value="CAB9501229.1"/>
    <property type="molecule type" value="Genomic_DNA"/>
</dbReference>
<sequence length="438" mass="48818">MTLTATTILSRPFLTRILRPVAQRRTQRPLLYASQRQFSSLASDDSSSAEEEVDAVWSKMDAKSRRLAKLLLDSDDPHDMASEDAPDEATRRLRENHIFNRRRGLSQAITLIESSHADHQKQSNLLLTYLLGHENNHNRKDRSFRLGIAGSPGAGKSTFVEAFGKHLLNLPKDDNPDADSHEQCNKVAVVCVDPSSAVTGGSILGDKTRMMELSRHERAYVRPSPTRNVLGGLSAYTEDVVSLCQVAGYDFVMLETVGLGQSEIEVKESVDMLILMVPPGGGDDLQGIKKGIVEVCDMIVVTKADGNFLVAAKHTAADYRGALRMMGPRRAGLGSTLEGWETPPVLLASSYDNTGMDDVWGEICRFRNLMMESGKLQEKRQKQTKYWMWKNLQNLILEQTRTDHVLRQKAETLERDLREGKTTPRVAATELLDSLVRT</sequence>
<dbReference type="OrthoDB" id="1476984at2759"/>
<gene>
    <name evidence="2" type="ORF">SEMRO_103_G052330.1</name>
</gene>
<dbReference type="Gene3D" id="1.20.5.170">
    <property type="match status" value="1"/>
</dbReference>
<dbReference type="GO" id="GO:0005525">
    <property type="term" value="F:GTP binding"/>
    <property type="evidence" value="ECO:0007669"/>
    <property type="project" value="InterPro"/>
</dbReference>
<dbReference type="AlphaFoldDB" id="A0A9N8DK58"/>
<accession>A0A9N8DK58</accession>
<organism evidence="2 3">
    <name type="scientific">Seminavis robusta</name>
    <dbReference type="NCBI Taxonomy" id="568900"/>
    <lineage>
        <taxon>Eukaryota</taxon>
        <taxon>Sar</taxon>
        <taxon>Stramenopiles</taxon>
        <taxon>Ochrophyta</taxon>
        <taxon>Bacillariophyta</taxon>
        <taxon>Bacillariophyceae</taxon>
        <taxon>Bacillariophycidae</taxon>
        <taxon>Naviculales</taxon>
        <taxon>Naviculaceae</taxon>
        <taxon>Seminavis</taxon>
    </lineage>
</organism>
<dbReference type="Gene3D" id="3.40.50.300">
    <property type="entry name" value="P-loop containing nucleotide triphosphate hydrolases"/>
    <property type="match status" value="1"/>
</dbReference>
<name>A0A9N8DK58_9STRA</name>
<dbReference type="InterPro" id="IPR005129">
    <property type="entry name" value="GTPase_ArgK"/>
</dbReference>
<dbReference type="PANTHER" id="PTHR23408:SF3">
    <property type="entry name" value="METHYLMALONIC ACIDURIA TYPE A PROTEIN, MITOCHONDRIAL"/>
    <property type="match status" value="1"/>
</dbReference>
<comment type="similarity">
    <text evidence="1">Belongs to the SIMIBI class G3E GTPase family. ArgK/MeaB subfamily.</text>
</comment>